<dbReference type="AlphaFoldDB" id="A0AAD4H9S7"/>
<dbReference type="Gene3D" id="3.80.10.10">
    <property type="entry name" value="Ribonuclease Inhibitor"/>
    <property type="match status" value="1"/>
</dbReference>
<name>A0AAD4H9S7_9FUNG</name>
<evidence type="ECO:0000313" key="2">
    <source>
        <dbReference type="EMBL" id="KAG0279523.1"/>
    </source>
</evidence>
<reference evidence="2" key="1">
    <citation type="journal article" date="2020" name="Fungal Divers.">
        <title>Resolving the Mortierellaceae phylogeny through synthesis of multi-gene phylogenetics and phylogenomics.</title>
        <authorList>
            <person name="Vandepol N."/>
            <person name="Liber J."/>
            <person name="Desiro A."/>
            <person name="Na H."/>
            <person name="Kennedy M."/>
            <person name="Barry K."/>
            <person name="Grigoriev I.V."/>
            <person name="Miller A.N."/>
            <person name="O'Donnell K."/>
            <person name="Stajich J.E."/>
            <person name="Bonito G."/>
        </authorList>
    </citation>
    <scope>NUCLEOTIDE SEQUENCE</scope>
    <source>
        <strain evidence="2">NRRL 28262</strain>
    </source>
</reference>
<dbReference type="Gene3D" id="1.20.1280.50">
    <property type="match status" value="1"/>
</dbReference>
<dbReference type="Proteomes" id="UP001194580">
    <property type="component" value="Unassembled WGS sequence"/>
</dbReference>
<dbReference type="EMBL" id="JAAAIL010000119">
    <property type="protein sequence ID" value="KAG0279523.1"/>
    <property type="molecule type" value="Genomic_DNA"/>
</dbReference>
<sequence length="658" mass="75233">MAFFKTLFTKPTKTETSTKHHHHHSPSLLDIPEILDLIFSYLDDFTIRRYAALVCQQWCRVSQNRLFRSVVCDSTWTKSWQDATIAASSSRMIGAGRLLFSISVKHANTESRYIVDYKEDVRTALSTIQNEYWRQAEQRRQALPTLYKFSPLKDLHLDISTNCNIHALDGYLVPINTLTTFVLTCRHKDSTCKTTASLSNILLACPALEFFEARSLTPGLDLSWTSFAAEQQEPFPLRSLIIANAFIKQESIENLLLLTPRIKVLHLIGMSLSAQAGYNWSHLAILLSALPIVLDQVHFSTQEQQLPQKIQQQLFRVCSGLSEWHLWAPNTTPSLLKDMAQHTNRLTTLVLYTSSNHTRGNNLQSELTKATTVLHRFLSTSDDLVHLKTLKTAALLQDLDIHRRRGYIHLLNPDRDIFSSYISEGPKSFAVWRCRGLQTLHLEVHGAWESSLEGSVQSRIVFGYVSRVFPVLEELSVTMPSECSIGGRGGSYEPRIRFELEGGLCLLSRLKCLQRLEVRCGDMKELMANVKEVSLNWMIPAGHNSKFRRKRKKEVAQWRERRGKEDALEAFRLQRQKGQEHVDRIKTLNGSGDAKLLGQLQYLGLLRDVEEVVKEMGSTSYCPLPCLEGLAIRRFYFAQPKEEIEFCLPPKPERMSMW</sequence>
<keyword evidence="3" id="KW-1185">Reference proteome</keyword>
<organism evidence="2 3">
    <name type="scientific">Linnemannia exigua</name>
    <dbReference type="NCBI Taxonomy" id="604196"/>
    <lineage>
        <taxon>Eukaryota</taxon>
        <taxon>Fungi</taxon>
        <taxon>Fungi incertae sedis</taxon>
        <taxon>Mucoromycota</taxon>
        <taxon>Mortierellomycotina</taxon>
        <taxon>Mortierellomycetes</taxon>
        <taxon>Mortierellales</taxon>
        <taxon>Mortierellaceae</taxon>
        <taxon>Linnemannia</taxon>
    </lineage>
</organism>
<proteinExistence type="predicted"/>
<dbReference type="Pfam" id="PF12937">
    <property type="entry name" value="F-box-like"/>
    <property type="match status" value="1"/>
</dbReference>
<evidence type="ECO:0000313" key="3">
    <source>
        <dbReference type="Proteomes" id="UP001194580"/>
    </source>
</evidence>
<gene>
    <name evidence="2" type="ORF">BGZ95_000951</name>
</gene>
<dbReference type="InterPro" id="IPR036047">
    <property type="entry name" value="F-box-like_dom_sf"/>
</dbReference>
<dbReference type="SUPFAM" id="SSF81383">
    <property type="entry name" value="F-box domain"/>
    <property type="match status" value="1"/>
</dbReference>
<feature type="domain" description="F-box" evidence="1">
    <location>
        <begin position="32"/>
        <end position="71"/>
    </location>
</feature>
<accession>A0AAD4H9S7</accession>
<dbReference type="InterPro" id="IPR001810">
    <property type="entry name" value="F-box_dom"/>
</dbReference>
<dbReference type="InterPro" id="IPR032675">
    <property type="entry name" value="LRR_dom_sf"/>
</dbReference>
<comment type="caution">
    <text evidence="2">The sequence shown here is derived from an EMBL/GenBank/DDBJ whole genome shotgun (WGS) entry which is preliminary data.</text>
</comment>
<protein>
    <recommendedName>
        <fullName evidence="1">F-box domain-containing protein</fullName>
    </recommendedName>
</protein>
<evidence type="ECO:0000259" key="1">
    <source>
        <dbReference type="Pfam" id="PF12937"/>
    </source>
</evidence>